<evidence type="ECO:0000256" key="2">
    <source>
        <dbReference type="ARBA" id="ARBA00023315"/>
    </source>
</evidence>
<dbReference type="Pfam" id="PF00583">
    <property type="entry name" value="Acetyltransf_1"/>
    <property type="match status" value="1"/>
</dbReference>
<dbReference type="GO" id="GO:0016747">
    <property type="term" value="F:acyltransferase activity, transferring groups other than amino-acyl groups"/>
    <property type="evidence" value="ECO:0007669"/>
    <property type="project" value="InterPro"/>
</dbReference>
<dbReference type="InterPro" id="IPR050832">
    <property type="entry name" value="Bact_Acetyltransf"/>
</dbReference>
<dbReference type="InterPro" id="IPR000182">
    <property type="entry name" value="GNAT_dom"/>
</dbReference>
<dbReference type="AlphaFoldDB" id="A0A098TGW8"/>
<name>A0A098TGW8_9CYAN</name>
<dbReference type="STRING" id="1497020.DO97_21685"/>
<organism evidence="4 5">
    <name type="scientific">Neosynechococcus sphagnicola sy1</name>
    <dbReference type="NCBI Taxonomy" id="1497020"/>
    <lineage>
        <taxon>Bacteria</taxon>
        <taxon>Bacillati</taxon>
        <taxon>Cyanobacteriota</taxon>
        <taxon>Cyanophyceae</taxon>
        <taxon>Neosynechococcales</taxon>
        <taxon>Neosynechococcaceae</taxon>
        <taxon>Neosynechococcus</taxon>
    </lineage>
</organism>
<dbReference type="CDD" id="cd04301">
    <property type="entry name" value="NAT_SF"/>
    <property type="match status" value="1"/>
</dbReference>
<reference evidence="4 5" key="1">
    <citation type="journal article" date="2014" name="Mol. Ecol.">
        <title>Evolution of Synechococcus.</title>
        <authorList>
            <person name="Dvorak P."/>
            <person name="Casamatta D."/>
            <person name="Hasler P."/>
            <person name="Poulickova A."/>
            <person name="Ondrej V."/>
            <person name="Sanges R."/>
        </authorList>
    </citation>
    <scope>NUCLEOTIDE SEQUENCE [LARGE SCALE GENOMIC DNA]</scope>
    <source>
        <strain evidence="4 5">CAUP A 1101</strain>
    </source>
</reference>
<dbReference type="SUPFAM" id="SSF55729">
    <property type="entry name" value="Acyl-CoA N-acyltransferases (Nat)"/>
    <property type="match status" value="1"/>
</dbReference>
<dbReference type="PROSITE" id="PS51186">
    <property type="entry name" value="GNAT"/>
    <property type="match status" value="1"/>
</dbReference>
<evidence type="ECO:0000313" key="4">
    <source>
        <dbReference type="EMBL" id="KGF71339.1"/>
    </source>
</evidence>
<evidence type="ECO:0000313" key="5">
    <source>
        <dbReference type="Proteomes" id="UP000030170"/>
    </source>
</evidence>
<evidence type="ECO:0000259" key="3">
    <source>
        <dbReference type="PROSITE" id="PS51186"/>
    </source>
</evidence>
<feature type="domain" description="N-acetyltransferase" evidence="3">
    <location>
        <begin position="3"/>
        <end position="162"/>
    </location>
</feature>
<dbReference type="PANTHER" id="PTHR43877:SF1">
    <property type="entry name" value="ACETYLTRANSFERASE"/>
    <property type="match status" value="1"/>
</dbReference>
<gene>
    <name evidence="4" type="ORF">DO97_21685</name>
</gene>
<keyword evidence="5" id="KW-1185">Reference proteome</keyword>
<dbReference type="Gene3D" id="3.40.630.30">
    <property type="match status" value="1"/>
</dbReference>
<proteinExistence type="predicted"/>
<protein>
    <submittedName>
        <fullName evidence="4">GNAT family acetyltransferase</fullName>
    </submittedName>
</protein>
<dbReference type="EMBL" id="JJML01000105">
    <property type="protein sequence ID" value="KGF71339.1"/>
    <property type="molecule type" value="Genomic_DNA"/>
</dbReference>
<dbReference type="RefSeq" id="WP_036537155.1">
    <property type="nucleotide sequence ID" value="NZ_JJML01000105.1"/>
</dbReference>
<accession>A0A098TGW8</accession>
<sequence>MDYAVRALTVDDEPVVWEMLQYASHEPSLDSVQKQPYLARYASSWGRVGDVGCVAIRDTASIGAAWLRLWLEEDKGFGYVNDVIPELAMAVLPDYRGQGVGTRLLVQVLDMAKEWFPAVSLNVRADNPVVRLYERLGFITVPGSEIVNRTGGISFNMLCEFE</sequence>
<dbReference type="Proteomes" id="UP000030170">
    <property type="component" value="Unassembled WGS sequence"/>
</dbReference>
<keyword evidence="2" id="KW-0012">Acyltransferase</keyword>
<comment type="caution">
    <text evidence="4">The sequence shown here is derived from an EMBL/GenBank/DDBJ whole genome shotgun (WGS) entry which is preliminary data.</text>
</comment>
<keyword evidence="1 4" id="KW-0808">Transferase</keyword>
<dbReference type="OrthoDB" id="9790865at2"/>
<dbReference type="InterPro" id="IPR016181">
    <property type="entry name" value="Acyl_CoA_acyltransferase"/>
</dbReference>
<evidence type="ECO:0000256" key="1">
    <source>
        <dbReference type="ARBA" id="ARBA00022679"/>
    </source>
</evidence>
<dbReference type="PANTHER" id="PTHR43877">
    <property type="entry name" value="AMINOALKYLPHOSPHONATE N-ACETYLTRANSFERASE-RELATED-RELATED"/>
    <property type="match status" value="1"/>
</dbReference>